<evidence type="ECO:0000313" key="2">
    <source>
        <dbReference type="EMBL" id="MQT04982.1"/>
    </source>
</evidence>
<dbReference type="Proteomes" id="UP000419138">
    <property type="component" value="Unassembled WGS sequence"/>
</dbReference>
<keyword evidence="3" id="KW-1185">Reference proteome</keyword>
<organism evidence="2 3">
    <name type="scientific">Streptomyces jumonjinensis</name>
    <dbReference type="NCBI Taxonomy" id="1945"/>
    <lineage>
        <taxon>Bacteria</taxon>
        <taxon>Bacillati</taxon>
        <taxon>Actinomycetota</taxon>
        <taxon>Actinomycetes</taxon>
        <taxon>Kitasatosporales</taxon>
        <taxon>Streptomycetaceae</taxon>
        <taxon>Streptomyces</taxon>
    </lineage>
</organism>
<accession>A0A646KRP9</accession>
<evidence type="ECO:0000256" key="1">
    <source>
        <dbReference type="SAM" id="Phobius"/>
    </source>
</evidence>
<protein>
    <submittedName>
        <fullName evidence="2">Uncharacterized protein</fullName>
    </submittedName>
</protein>
<dbReference type="OrthoDB" id="4223513at2"/>
<keyword evidence="1" id="KW-0472">Membrane</keyword>
<evidence type="ECO:0000313" key="3">
    <source>
        <dbReference type="Proteomes" id="UP000419138"/>
    </source>
</evidence>
<dbReference type="RefSeq" id="WP_153526261.1">
    <property type="nucleotide sequence ID" value="NZ_JBEPDZ010000002.1"/>
</dbReference>
<feature type="transmembrane region" description="Helical" evidence="1">
    <location>
        <begin position="21"/>
        <end position="39"/>
    </location>
</feature>
<dbReference type="EMBL" id="VCLA01000197">
    <property type="protein sequence ID" value="MQT04982.1"/>
    <property type="molecule type" value="Genomic_DNA"/>
</dbReference>
<dbReference type="AlphaFoldDB" id="A0A646KRP9"/>
<keyword evidence="1" id="KW-0812">Transmembrane</keyword>
<reference evidence="2 3" key="1">
    <citation type="submission" date="2019-05" db="EMBL/GenBank/DDBJ databases">
        <title>Comparative genomics and metabolomics analyses of clavulanic acid producing Streptomyces species provides insight into specialized metabolism and evolution of beta-lactam biosynthetic gene clusters.</title>
        <authorList>
            <person name="Moore M.A."/>
            <person name="Cruz-Morales P."/>
            <person name="Barona Gomez F."/>
            <person name="Kapil T."/>
        </authorList>
    </citation>
    <scope>NUCLEOTIDE SEQUENCE [LARGE SCALE GENOMIC DNA]</scope>
    <source>
        <strain evidence="2 3">NRRL 5741</strain>
    </source>
</reference>
<keyword evidence="1" id="KW-1133">Transmembrane helix</keyword>
<sequence>MVLLGQQHLAAHRGPSRRSRALVLAAGLAVLLSGGWLLADRYGDRPPWAEDVAYEAGFLHGNRVRQYDPTGEEAAELLAGGCERLAASGDAGVKAAYDPGRWATGCRDGAAGKQPAEQGLLG</sequence>
<gene>
    <name evidence="2" type="ORF">FF041_34050</name>
</gene>
<proteinExistence type="predicted"/>
<name>A0A646KRP9_STRJU</name>
<comment type="caution">
    <text evidence="2">The sequence shown here is derived from an EMBL/GenBank/DDBJ whole genome shotgun (WGS) entry which is preliminary data.</text>
</comment>